<dbReference type="Proteomes" id="UP000037175">
    <property type="component" value="Unassembled WGS sequence"/>
</dbReference>
<evidence type="ECO:0000313" key="3">
    <source>
        <dbReference type="Proteomes" id="UP000037175"/>
    </source>
</evidence>
<evidence type="ECO:0000256" key="1">
    <source>
        <dbReference type="ARBA" id="ARBA00023121"/>
    </source>
</evidence>
<accession>A0A0L6VZ50</accession>
<dbReference type="InterPro" id="IPR050270">
    <property type="entry name" value="DegV_domain_contain"/>
</dbReference>
<dbReference type="PANTHER" id="PTHR33434">
    <property type="entry name" value="DEGV DOMAIN-CONTAINING PROTEIN DR_1986-RELATED"/>
    <property type="match status" value="1"/>
</dbReference>
<protein>
    <submittedName>
        <fullName evidence="2">DegV family protein</fullName>
    </submittedName>
</protein>
<dbReference type="Gene3D" id="3.30.1180.10">
    <property type="match status" value="1"/>
</dbReference>
<dbReference type="InterPro" id="IPR043168">
    <property type="entry name" value="DegV_C"/>
</dbReference>
<dbReference type="Pfam" id="PF02645">
    <property type="entry name" value="DegV"/>
    <property type="match status" value="1"/>
</dbReference>
<organism evidence="2 3">
    <name type="scientific">Thermincola ferriacetica</name>
    <dbReference type="NCBI Taxonomy" id="281456"/>
    <lineage>
        <taxon>Bacteria</taxon>
        <taxon>Bacillati</taxon>
        <taxon>Bacillota</taxon>
        <taxon>Clostridia</taxon>
        <taxon>Eubacteriales</taxon>
        <taxon>Thermincolaceae</taxon>
        <taxon>Thermincola</taxon>
    </lineage>
</organism>
<proteinExistence type="predicted"/>
<dbReference type="EMBL" id="LGTE01000027">
    <property type="protein sequence ID" value="KNZ68555.1"/>
    <property type="molecule type" value="Genomic_DNA"/>
</dbReference>
<comment type="caution">
    <text evidence="2">The sequence shown here is derived from an EMBL/GenBank/DDBJ whole genome shotgun (WGS) entry which is preliminary data.</text>
</comment>
<dbReference type="GO" id="GO:0008289">
    <property type="term" value="F:lipid binding"/>
    <property type="evidence" value="ECO:0007669"/>
    <property type="project" value="UniProtKB-KW"/>
</dbReference>
<dbReference type="AlphaFoldDB" id="A0A0L6VZ50"/>
<reference evidence="3" key="1">
    <citation type="submission" date="2015-07" db="EMBL/GenBank/DDBJ databases">
        <title>Complete Genome of Thermincola ferriacetica strain Z-0001T.</title>
        <authorList>
            <person name="Lusk B."/>
            <person name="Badalamenti J.P."/>
            <person name="Parameswaran P."/>
            <person name="Bond D.R."/>
            <person name="Torres C.I."/>
        </authorList>
    </citation>
    <scope>NUCLEOTIDE SEQUENCE [LARGE SCALE GENOMIC DNA]</scope>
    <source>
        <strain evidence="3">Z-0001</strain>
    </source>
</reference>
<evidence type="ECO:0000313" key="2">
    <source>
        <dbReference type="EMBL" id="KNZ68555.1"/>
    </source>
</evidence>
<dbReference type="NCBIfam" id="TIGR00762">
    <property type="entry name" value="DegV"/>
    <property type="match status" value="1"/>
</dbReference>
<dbReference type="PATRIC" id="fig|281456.6.peg.3017"/>
<dbReference type="PANTHER" id="PTHR33434:SF2">
    <property type="entry name" value="FATTY ACID-BINDING PROTEIN TM_1468"/>
    <property type="match status" value="1"/>
</dbReference>
<name>A0A0L6VZ50_9FIRM</name>
<dbReference type="Gene3D" id="3.40.50.10170">
    <property type="match status" value="1"/>
</dbReference>
<keyword evidence="3" id="KW-1185">Reference proteome</keyword>
<keyword evidence="1" id="KW-0446">Lipid-binding</keyword>
<dbReference type="InterPro" id="IPR003797">
    <property type="entry name" value="DegV"/>
</dbReference>
<dbReference type="SUPFAM" id="SSF82549">
    <property type="entry name" value="DAK1/DegV-like"/>
    <property type="match status" value="1"/>
</dbReference>
<sequence length="287" mass="31636">MGYEHMADLVIVTDSTADLPPQVLHQYGIEVVPLKVMFGDEVYRDGVDITFGEFIRKMESSGTVPTTSQPAPGEFTDVYERILQEQPDAHIISIHLSAQMSGTVHSARLAKSMVNEEKIEVVDSKMVSLALGVIVLEAAKAARAGKDKEEVLKIIDHMIEKTRTYFLVDTLDYLQRGGRIGKAQSLLGTLLHIKPILTFNDGFISPYDKVRGLNKAIQVITDSINEEFGKNPVSCAFVYGTDMELFDTFYNKIKSEVLFEETVRAQLGCVVGAHGGPGIVGVICYSF</sequence>
<dbReference type="PROSITE" id="PS51482">
    <property type="entry name" value="DEGV"/>
    <property type="match status" value="1"/>
</dbReference>
<gene>
    <name evidence="2" type="ORF">Tfer_2884</name>
</gene>